<feature type="compositionally biased region" description="Basic and acidic residues" evidence="1">
    <location>
        <begin position="38"/>
        <end position="51"/>
    </location>
</feature>
<organism evidence="3 4">
    <name type="scientific">Paracoccus sulfuroxidans</name>
    <dbReference type="NCBI Taxonomy" id="384678"/>
    <lineage>
        <taxon>Bacteria</taxon>
        <taxon>Pseudomonadati</taxon>
        <taxon>Pseudomonadota</taxon>
        <taxon>Alphaproteobacteria</taxon>
        <taxon>Rhodobacterales</taxon>
        <taxon>Paracoccaceae</taxon>
        <taxon>Paracoccus</taxon>
    </lineage>
</organism>
<keyword evidence="4" id="KW-1185">Reference proteome</keyword>
<evidence type="ECO:0000256" key="2">
    <source>
        <dbReference type="SAM" id="SignalP"/>
    </source>
</evidence>
<feature type="region of interest" description="Disordered" evidence="1">
    <location>
        <begin position="23"/>
        <end position="52"/>
    </location>
</feature>
<name>A0A562NXL6_9RHOB</name>
<dbReference type="Proteomes" id="UP000316225">
    <property type="component" value="Unassembled WGS sequence"/>
</dbReference>
<proteinExistence type="predicted"/>
<dbReference type="OrthoDB" id="7308154at2"/>
<dbReference type="EMBL" id="VLKU01000002">
    <property type="protein sequence ID" value="TWI36740.1"/>
    <property type="molecule type" value="Genomic_DNA"/>
</dbReference>
<comment type="caution">
    <text evidence="3">The sequence shown here is derived from an EMBL/GenBank/DDBJ whole genome shotgun (WGS) entry which is preliminary data.</text>
</comment>
<evidence type="ECO:0008006" key="5">
    <source>
        <dbReference type="Google" id="ProtNLM"/>
    </source>
</evidence>
<gene>
    <name evidence="3" type="ORF">IQ24_00522</name>
</gene>
<evidence type="ECO:0000313" key="3">
    <source>
        <dbReference type="EMBL" id="TWI36740.1"/>
    </source>
</evidence>
<accession>A0A562NXL6</accession>
<feature type="chain" id="PRO_5022181693" description="AAA+ family ATPase" evidence="2">
    <location>
        <begin position="22"/>
        <end position="167"/>
    </location>
</feature>
<dbReference type="RefSeq" id="WP_145396173.1">
    <property type="nucleotide sequence ID" value="NZ_VLKU01000002.1"/>
</dbReference>
<feature type="signal peptide" evidence="2">
    <location>
        <begin position="1"/>
        <end position="21"/>
    </location>
</feature>
<dbReference type="AlphaFoldDB" id="A0A562NXL6"/>
<evidence type="ECO:0000313" key="4">
    <source>
        <dbReference type="Proteomes" id="UP000316225"/>
    </source>
</evidence>
<feature type="region of interest" description="Disordered" evidence="1">
    <location>
        <begin position="108"/>
        <end position="167"/>
    </location>
</feature>
<sequence length="167" mass="18479">MKPILSALMLSVLLTLGPAYAQQGYEPPLAGPEDMPQDQDRDRGDPLKDGLEGALQNLLRDVEPHMEAIGRELEGAMSEFGPVFEDLSSLMDDIGNYQAPERLENGDILIRRRADAPPPPPVGDALQNMLRPRAEDDPRLNPRRPADDPPRDIPLEEAQPPAYELDL</sequence>
<protein>
    <recommendedName>
        <fullName evidence="5">AAA+ family ATPase</fullName>
    </recommendedName>
</protein>
<evidence type="ECO:0000256" key="1">
    <source>
        <dbReference type="SAM" id="MobiDB-lite"/>
    </source>
</evidence>
<feature type="compositionally biased region" description="Basic and acidic residues" evidence="1">
    <location>
        <begin position="132"/>
        <end position="154"/>
    </location>
</feature>
<reference evidence="3 4" key="1">
    <citation type="journal article" date="2015" name="Stand. Genomic Sci.">
        <title>Genomic Encyclopedia of Bacterial and Archaeal Type Strains, Phase III: the genomes of soil and plant-associated and newly described type strains.</title>
        <authorList>
            <person name="Whitman W.B."/>
            <person name="Woyke T."/>
            <person name="Klenk H.P."/>
            <person name="Zhou Y."/>
            <person name="Lilburn T.G."/>
            <person name="Beck B.J."/>
            <person name="De Vos P."/>
            <person name="Vandamme P."/>
            <person name="Eisen J.A."/>
            <person name="Garrity G."/>
            <person name="Hugenholtz P."/>
            <person name="Kyrpides N.C."/>
        </authorList>
    </citation>
    <scope>NUCLEOTIDE SEQUENCE [LARGE SCALE GENOMIC DNA]</scope>
    <source>
        <strain evidence="3 4">CGMCC 1.5364</strain>
    </source>
</reference>
<keyword evidence="2" id="KW-0732">Signal</keyword>